<proteinExistence type="inferred from homology"/>
<keyword evidence="1 8" id="KW-0723">Serine/threonine-protein kinase</keyword>
<dbReference type="PANTHER" id="PTHR24363">
    <property type="entry name" value="SERINE/THREONINE PROTEIN KINASE"/>
    <property type="match status" value="1"/>
</dbReference>
<feature type="region of interest" description="Disordered" evidence="10">
    <location>
        <begin position="299"/>
        <end position="381"/>
    </location>
</feature>
<dbReference type="Pfam" id="PF00805">
    <property type="entry name" value="Pentapeptide"/>
    <property type="match status" value="2"/>
</dbReference>
<dbReference type="PROSITE" id="PS00107">
    <property type="entry name" value="PROTEIN_KINASE_ATP"/>
    <property type="match status" value="1"/>
</dbReference>
<feature type="domain" description="Protein kinase" evidence="11">
    <location>
        <begin position="34"/>
        <end position="302"/>
    </location>
</feature>
<dbReference type="EMBL" id="CP051167">
    <property type="protein sequence ID" value="QIZ69619.1"/>
    <property type="molecule type" value="Genomic_DNA"/>
</dbReference>
<evidence type="ECO:0000256" key="1">
    <source>
        <dbReference type="ARBA" id="ARBA00022527"/>
    </source>
</evidence>
<keyword evidence="13" id="KW-1185">Reference proteome</keyword>
<dbReference type="SUPFAM" id="SSF141571">
    <property type="entry name" value="Pentapeptide repeat-like"/>
    <property type="match status" value="1"/>
</dbReference>
<feature type="compositionally biased region" description="Basic and acidic residues" evidence="10">
    <location>
        <begin position="358"/>
        <end position="368"/>
    </location>
</feature>
<evidence type="ECO:0000313" key="13">
    <source>
        <dbReference type="Proteomes" id="UP000500857"/>
    </source>
</evidence>
<organism evidence="12 13">
    <name type="scientific">Oxynema aestuarii AP17</name>
    <dbReference type="NCBI Taxonomy" id="2064643"/>
    <lineage>
        <taxon>Bacteria</taxon>
        <taxon>Bacillati</taxon>
        <taxon>Cyanobacteriota</taxon>
        <taxon>Cyanophyceae</taxon>
        <taxon>Oscillatoriophycideae</taxon>
        <taxon>Oscillatoriales</taxon>
        <taxon>Oscillatoriaceae</taxon>
        <taxon>Oxynema</taxon>
        <taxon>Oxynema aestuarii</taxon>
    </lineage>
</organism>
<gene>
    <name evidence="12" type="ORF">HCG48_02665</name>
</gene>
<dbReference type="InterPro" id="IPR011009">
    <property type="entry name" value="Kinase-like_dom_sf"/>
</dbReference>
<evidence type="ECO:0000256" key="10">
    <source>
        <dbReference type="SAM" id="MobiDB-lite"/>
    </source>
</evidence>
<feature type="compositionally biased region" description="Basic residues" evidence="10">
    <location>
        <begin position="348"/>
        <end position="357"/>
    </location>
</feature>
<dbReference type="Pfam" id="PF00069">
    <property type="entry name" value="Pkinase"/>
    <property type="match status" value="1"/>
</dbReference>
<dbReference type="SUPFAM" id="SSF56112">
    <property type="entry name" value="Protein kinase-like (PK-like)"/>
    <property type="match status" value="1"/>
</dbReference>
<dbReference type="InterPro" id="IPR001646">
    <property type="entry name" value="5peptide_repeat"/>
</dbReference>
<dbReference type="InterPro" id="IPR017441">
    <property type="entry name" value="Protein_kinase_ATP_BS"/>
</dbReference>
<dbReference type="PIRSF" id="PIRSF000647">
    <property type="entry name" value="Ser/Thr_PK_SpkB"/>
    <property type="match status" value="1"/>
</dbReference>
<dbReference type="EC" id="2.7.11.1" evidence="8"/>
<name>A0A6H1TWC0_9CYAN</name>
<dbReference type="SMART" id="SM00220">
    <property type="entry name" value="S_TKc"/>
    <property type="match status" value="1"/>
</dbReference>
<feature type="compositionally biased region" description="Polar residues" evidence="10">
    <location>
        <begin position="372"/>
        <end position="381"/>
    </location>
</feature>
<dbReference type="GO" id="GO:0005524">
    <property type="term" value="F:ATP binding"/>
    <property type="evidence" value="ECO:0007669"/>
    <property type="project" value="UniProtKB-UniRule"/>
</dbReference>
<dbReference type="InterPro" id="IPR016252">
    <property type="entry name" value="Ser/Thr_kinase_SpkB"/>
</dbReference>
<dbReference type="GO" id="GO:0004674">
    <property type="term" value="F:protein serine/threonine kinase activity"/>
    <property type="evidence" value="ECO:0007669"/>
    <property type="project" value="UniProtKB-UniRule"/>
</dbReference>
<accession>A0A6H1TWC0</accession>
<dbReference type="Gene3D" id="2.160.20.80">
    <property type="entry name" value="E3 ubiquitin-protein ligase SopA"/>
    <property type="match status" value="1"/>
</dbReference>
<sequence>MSYCVNPDCPNPNNSDRATRCQGCGSKLLLRDRYRIVEALGQGGFGATFIAMDQALPGKPICVIKQLRPASTSPNVLDMARKLFKREAETLGRIGDHPQVPRLLDYFESDNQFYLVQEYVSGKTLKQEVKKQGTFSEQQVREFLEQILPLVKYLHDNEVIHRDIKPANIIRRDIDRKLVLIDFGAVKDKVSQTAMLNANSTGDTIFTSFAIGTPGFAPQEQMAQRPVYASDIYAVGATCLYLLTGKSPKHFGYDPMSGELIWRPHVYVSDRLAALLDRMLAASVRDRFGNAEQALRELHRQQSDDDLSGSLSSQGRGRSSPTDEDTELDQGGSSAWVSPVVSQVQLLRARKGKKPRPGQRDPRTELNRGHTIANSDPTGMRTQTLFRQGSSNPEKLDASGVRLAYTKGRRDFADSDLVGLNLAKANLSGSNFYDAKMNRINLQEANLFNANFGRASLLQANLRDANLSKAYLVNANLAGADLRGADLSNASLMNANLHKTNLCGANLTGARIADSQLAMARTNWRTIKPNGKGGLFG</sequence>
<feature type="binding site" evidence="9">
    <location>
        <position position="65"/>
    </location>
    <ligand>
        <name>ATP</name>
        <dbReference type="ChEBI" id="CHEBI:30616"/>
    </ligand>
</feature>
<dbReference type="NCBIfam" id="NF045510">
    <property type="entry name" value="4Cys_prefix_kin"/>
    <property type="match status" value="1"/>
</dbReference>
<evidence type="ECO:0000256" key="4">
    <source>
        <dbReference type="ARBA" id="ARBA00022777"/>
    </source>
</evidence>
<dbReference type="InterPro" id="IPR000719">
    <property type="entry name" value="Prot_kinase_dom"/>
</dbReference>
<evidence type="ECO:0000256" key="9">
    <source>
        <dbReference type="PROSITE-ProRule" id="PRU10141"/>
    </source>
</evidence>
<keyword evidence="3 8" id="KW-0547">Nucleotide-binding</keyword>
<feature type="compositionally biased region" description="Low complexity" evidence="10">
    <location>
        <begin position="308"/>
        <end position="320"/>
    </location>
</feature>
<dbReference type="AlphaFoldDB" id="A0A6H1TWC0"/>
<feature type="compositionally biased region" description="Polar residues" evidence="10">
    <location>
        <begin position="331"/>
        <end position="345"/>
    </location>
</feature>
<dbReference type="PROSITE" id="PS50011">
    <property type="entry name" value="PROTEIN_KINASE_DOM"/>
    <property type="match status" value="1"/>
</dbReference>
<evidence type="ECO:0000256" key="6">
    <source>
        <dbReference type="ARBA" id="ARBA00047899"/>
    </source>
</evidence>
<dbReference type="PANTHER" id="PTHR24363:SF0">
    <property type="entry name" value="SERINE_THREONINE KINASE LIKE DOMAIN CONTAINING 1"/>
    <property type="match status" value="1"/>
</dbReference>
<evidence type="ECO:0000259" key="11">
    <source>
        <dbReference type="PROSITE" id="PS50011"/>
    </source>
</evidence>
<keyword evidence="5 8" id="KW-0067">ATP-binding</keyword>
<evidence type="ECO:0000256" key="8">
    <source>
        <dbReference type="PIRNR" id="PIRNR000647"/>
    </source>
</evidence>
<comment type="catalytic activity">
    <reaction evidence="6 8">
        <text>L-threonyl-[protein] + ATP = O-phospho-L-threonyl-[protein] + ADP + H(+)</text>
        <dbReference type="Rhea" id="RHEA:46608"/>
        <dbReference type="Rhea" id="RHEA-COMP:11060"/>
        <dbReference type="Rhea" id="RHEA-COMP:11605"/>
        <dbReference type="ChEBI" id="CHEBI:15378"/>
        <dbReference type="ChEBI" id="CHEBI:30013"/>
        <dbReference type="ChEBI" id="CHEBI:30616"/>
        <dbReference type="ChEBI" id="CHEBI:61977"/>
        <dbReference type="ChEBI" id="CHEBI:456216"/>
        <dbReference type="EC" id="2.7.11.1"/>
    </reaction>
</comment>
<keyword evidence="4 8" id="KW-0418">Kinase</keyword>
<evidence type="ECO:0000313" key="12">
    <source>
        <dbReference type="EMBL" id="QIZ69619.1"/>
    </source>
</evidence>
<dbReference type="Proteomes" id="UP000500857">
    <property type="component" value="Chromosome"/>
</dbReference>
<protein>
    <recommendedName>
        <fullName evidence="8">Serine/threonine-protein kinase B</fullName>
        <ecNumber evidence="8">2.7.11.1</ecNumber>
    </recommendedName>
</protein>
<evidence type="ECO:0000256" key="2">
    <source>
        <dbReference type="ARBA" id="ARBA00022679"/>
    </source>
</evidence>
<dbReference type="KEGG" id="oxy:HCG48_02665"/>
<dbReference type="Gene3D" id="1.10.510.10">
    <property type="entry name" value="Transferase(Phosphotransferase) domain 1"/>
    <property type="match status" value="1"/>
</dbReference>
<comment type="similarity">
    <text evidence="8">Belongs to the protein kinase superfamily. Ser/Thr protein kinase family.</text>
</comment>
<evidence type="ECO:0000256" key="5">
    <source>
        <dbReference type="ARBA" id="ARBA00022840"/>
    </source>
</evidence>
<comment type="catalytic activity">
    <reaction evidence="7 8">
        <text>L-seryl-[protein] + ATP = O-phospho-L-seryl-[protein] + ADP + H(+)</text>
        <dbReference type="Rhea" id="RHEA:17989"/>
        <dbReference type="Rhea" id="RHEA-COMP:9863"/>
        <dbReference type="Rhea" id="RHEA-COMP:11604"/>
        <dbReference type="ChEBI" id="CHEBI:15378"/>
        <dbReference type="ChEBI" id="CHEBI:29999"/>
        <dbReference type="ChEBI" id="CHEBI:30616"/>
        <dbReference type="ChEBI" id="CHEBI:83421"/>
        <dbReference type="ChEBI" id="CHEBI:456216"/>
        <dbReference type="EC" id="2.7.11.1"/>
    </reaction>
</comment>
<keyword evidence="2 8" id="KW-0808">Transferase</keyword>
<reference evidence="12 13" key="1">
    <citation type="submission" date="2020-04" db="EMBL/GenBank/DDBJ databases">
        <authorList>
            <person name="Basu S."/>
            <person name="Maruthanayagam V."/>
            <person name="Chakraborty S."/>
            <person name="Pramanik A."/>
            <person name="Mukherjee J."/>
            <person name="Brink B."/>
        </authorList>
    </citation>
    <scope>NUCLEOTIDE SEQUENCE [LARGE SCALE GENOMIC DNA]</scope>
    <source>
        <strain evidence="12 13">AP17</strain>
    </source>
</reference>
<evidence type="ECO:0000256" key="7">
    <source>
        <dbReference type="ARBA" id="ARBA00048679"/>
    </source>
</evidence>
<dbReference type="CDD" id="cd14014">
    <property type="entry name" value="STKc_PknB_like"/>
    <property type="match status" value="1"/>
</dbReference>
<dbReference type="RefSeq" id="WP_168567776.1">
    <property type="nucleotide sequence ID" value="NZ_CP051167.1"/>
</dbReference>
<evidence type="ECO:0000256" key="3">
    <source>
        <dbReference type="ARBA" id="ARBA00022741"/>
    </source>
</evidence>